<gene>
    <name evidence="2" type="ORF">BaRGS_00025804</name>
</gene>
<sequence length="106" mass="11620">KQDGQSDPQGPTASYDGSYARKDKPVNSLNMVCSSLCAVNTCHQRPSKGRSGSRSTDRGINNIPHRTANTESGNHLRKLRQVADKFSLDLPKLRQSHDQNTGSPLM</sequence>
<name>A0ABD0K6F6_9CAEN</name>
<evidence type="ECO:0000313" key="3">
    <source>
        <dbReference type="Proteomes" id="UP001519460"/>
    </source>
</evidence>
<evidence type="ECO:0000256" key="1">
    <source>
        <dbReference type="SAM" id="MobiDB-lite"/>
    </source>
</evidence>
<feature type="region of interest" description="Disordered" evidence="1">
    <location>
        <begin position="42"/>
        <end position="106"/>
    </location>
</feature>
<comment type="caution">
    <text evidence="2">The sequence shown here is derived from an EMBL/GenBank/DDBJ whole genome shotgun (WGS) entry which is preliminary data.</text>
</comment>
<evidence type="ECO:0000313" key="2">
    <source>
        <dbReference type="EMBL" id="KAK7482904.1"/>
    </source>
</evidence>
<protein>
    <submittedName>
        <fullName evidence="2">Uncharacterized protein</fullName>
    </submittedName>
</protein>
<feature type="region of interest" description="Disordered" evidence="1">
    <location>
        <begin position="1"/>
        <end position="23"/>
    </location>
</feature>
<proteinExistence type="predicted"/>
<reference evidence="2 3" key="1">
    <citation type="journal article" date="2023" name="Sci. Data">
        <title>Genome assembly of the Korean intertidal mud-creeper Batillaria attramentaria.</title>
        <authorList>
            <person name="Patra A.K."/>
            <person name="Ho P.T."/>
            <person name="Jun S."/>
            <person name="Lee S.J."/>
            <person name="Kim Y."/>
            <person name="Won Y.J."/>
        </authorList>
    </citation>
    <scope>NUCLEOTIDE SEQUENCE [LARGE SCALE GENOMIC DNA]</scope>
    <source>
        <strain evidence="2">Wonlab-2016</strain>
    </source>
</reference>
<organism evidence="2 3">
    <name type="scientific">Batillaria attramentaria</name>
    <dbReference type="NCBI Taxonomy" id="370345"/>
    <lineage>
        <taxon>Eukaryota</taxon>
        <taxon>Metazoa</taxon>
        <taxon>Spiralia</taxon>
        <taxon>Lophotrochozoa</taxon>
        <taxon>Mollusca</taxon>
        <taxon>Gastropoda</taxon>
        <taxon>Caenogastropoda</taxon>
        <taxon>Sorbeoconcha</taxon>
        <taxon>Cerithioidea</taxon>
        <taxon>Batillariidae</taxon>
        <taxon>Batillaria</taxon>
    </lineage>
</organism>
<feature type="compositionally biased region" description="Basic and acidic residues" evidence="1">
    <location>
        <begin position="81"/>
        <end position="97"/>
    </location>
</feature>
<dbReference type="Proteomes" id="UP001519460">
    <property type="component" value="Unassembled WGS sequence"/>
</dbReference>
<dbReference type="EMBL" id="JACVVK020000236">
    <property type="protein sequence ID" value="KAK7482904.1"/>
    <property type="molecule type" value="Genomic_DNA"/>
</dbReference>
<feature type="non-terminal residue" evidence="2">
    <location>
        <position position="106"/>
    </location>
</feature>
<dbReference type="AlphaFoldDB" id="A0ABD0K6F6"/>
<accession>A0ABD0K6F6</accession>
<feature type="compositionally biased region" description="Polar residues" evidence="1">
    <location>
        <begin position="1"/>
        <end position="12"/>
    </location>
</feature>
<keyword evidence="3" id="KW-1185">Reference proteome</keyword>
<feature type="compositionally biased region" description="Polar residues" evidence="1">
    <location>
        <begin position="42"/>
        <end position="54"/>
    </location>
</feature>
<feature type="non-terminal residue" evidence="2">
    <location>
        <position position="1"/>
    </location>
</feature>